<evidence type="ECO:0000313" key="7">
    <source>
        <dbReference type="Proteomes" id="UP000245711"/>
    </source>
</evidence>
<dbReference type="Gene3D" id="1.10.150.20">
    <property type="entry name" value="5' to 3' exonuclease, C-terminal subdomain"/>
    <property type="match status" value="1"/>
</dbReference>
<dbReference type="SMART" id="SM00482">
    <property type="entry name" value="POLAc"/>
    <property type="match status" value="1"/>
</dbReference>
<dbReference type="GO" id="GO:0003677">
    <property type="term" value="F:DNA binding"/>
    <property type="evidence" value="ECO:0007669"/>
    <property type="project" value="InterPro"/>
</dbReference>
<dbReference type="InterPro" id="IPR001098">
    <property type="entry name" value="DNA-dir_DNA_pol_A_palm_dom"/>
</dbReference>
<dbReference type="Gene3D" id="3.30.70.370">
    <property type="match status" value="1"/>
</dbReference>
<dbReference type="EC" id="2.7.7.7" evidence="1"/>
<dbReference type="PANTHER" id="PTHR10133">
    <property type="entry name" value="DNA POLYMERASE I"/>
    <property type="match status" value="1"/>
</dbReference>
<dbReference type="KEGG" id="roz:CBI38_26830"/>
<dbReference type="InterPro" id="IPR002298">
    <property type="entry name" value="DNA_polymerase_A"/>
</dbReference>
<proteinExistence type="predicted"/>
<dbReference type="Pfam" id="PF00476">
    <property type="entry name" value="DNA_pol_A"/>
    <property type="match status" value="1"/>
</dbReference>
<feature type="domain" description="DNA-directed DNA polymerase family A palm" evidence="5">
    <location>
        <begin position="287"/>
        <end position="472"/>
    </location>
</feature>
<evidence type="ECO:0000256" key="2">
    <source>
        <dbReference type="ARBA" id="ARBA00022705"/>
    </source>
</evidence>
<name>A0A2S2C171_9NOCA</name>
<dbReference type="CDD" id="cd06444">
    <property type="entry name" value="DNA_pol_A"/>
    <property type="match status" value="1"/>
</dbReference>
<dbReference type="Proteomes" id="UP000245711">
    <property type="component" value="Chromosome"/>
</dbReference>
<keyword evidence="6" id="KW-0269">Exonuclease</keyword>
<dbReference type="NCBIfam" id="NF011538">
    <property type="entry name" value="PRK14975.1-1"/>
    <property type="match status" value="1"/>
</dbReference>
<keyword evidence="6" id="KW-0378">Hydrolase</keyword>
<dbReference type="OrthoDB" id="4414061at2"/>
<dbReference type="RefSeq" id="WP_109333740.1">
    <property type="nucleotide sequence ID" value="NZ_CP021354.1"/>
</dbReference>
<dbReference type="AlphaFoldDB" id="A0A2S2C171"/>
<dbReference type="GO" id="GO:0006261">
    <property type="term" value="P:DNA-templated DNA replication"/>
    <property type="evidence" value="ECO:0007669"/>
    <property type="project" value="InterPro"/>
</dbReference>
<evidence type="ECO:0000256" key="1">
    <source>
        <dbReference type="ARBA" id="ARBA00012417"/>
    </source>
</evidence>
<feature type="region of interest" description="Disordered" evidence="4">
    <location>
        <begin position="1"/>
        <end position="31"/>
    </location>
</feature>
<evidence type="ECO:0000313" key="6">
    <source>
        <dbReference type="EMBL" id="AWK74631.1"/>
    </source>
</evidence>
<dbReference type="EMBL" id="CP021354">
    <property type="protein sequence ID" value="AWK74631.1"/>
    <property type="molecule type" value="Genomic_DNA"/>
</dbReference>
<dbReference type="GO" id="GO:0006302">
    <property type="term" value="P:double-strand break repair"/>
    <property type="evidence" value="ECO:0007669"/>
    <property type="project" value="TreeGrafter"/>
</dbReference>
<dbReference type="InterPro" id="IPR043502">
    <property type="entry name" value="DNA/RNA_pol_sf"/>
</dbReference>
<comment type="catalytic activity">
    <reaction evidence="3">
        <text>DNA(n) + a 2'-deoxyribonucleoside 5'-triphosphate = DNA(n+1) + diphosphate</text>
        <dbReference type="Rhea" id="RHEA:22508"/>
        <dbReference type="Rhea" id="RHEA-COMP:17339"/>
        <dbReference type="Rhea" id="RHEA-COMP:17340"/>
        <dbReference type="ChEBI" id="CHEBI:33019"/>
        <dbReference type="ChEBI" id="CHEBI:61560"/>
        <dbReference type="ChEBI" id="CHEBI:173112"/>
        <dbReference type="EC" id="2.7.7.7"/>
    </reaction>
</comment>
<dbReference type="PANTHER" id="PTHR10133:SF27">
    <property type="entry name" value="DNA POLYMERASE NU"/>
    <property type="match status" value="1"/>
</dbReference>
<gene>
    <name evidence="6" type="ORF">CBI38_26830</name>
</gene>
<keyword evidence="6" id="KW-0540">Nuclease</keyword>
<accession>A0A2S2C171</accession>
<dbReference type="GO" id="GO:0003887">
    <property type="term" value="F:DNA-directed DNA polymerase activity"/>
    <property type="evidence" value="ECO:0007669"/>
    <property type="project" value="UniProtKB-EC"/>
</dbReference>
<dbReference type="GO" id="GO:0004527">
    <property type="term" value="F:exonuclease activity"/>
    <property type="evidence" value="ECO:0007669"/>
    <property type="project" value="UniProtKB-KW"/>
</dbReference>
<evidence type="ECO:0000256" key="4">
    <source>
        <dbReference type="SAM" id="MobiDB-lite"/>
    </source>
</evidence>
<keyword evidence="7" id="KW-1185">Reference proteome</keyword>
<dbReference type="SUPFAM" id="SSF56672">
    <property type="entry name" value="DNA/RNA polymerases"/>
    <property type="match status" value="1"/>
</dbReference>
<evidence type="ECO:0000259" key="5">
    <source>
        <dbReference type="SMART" id="SM00482"/>
    </source>
</evidence>
<keyword evidence="2" id="KW-0235">DNA replication</keyword>
<organism evidence="6 7">
    <name type="scientific">Rhodococcus oxybenzonivorans</name>
    <dbReference type="NCBI Taxonomy" id="1990687"/>
    <lineage>
        <taxon>Bacteria</taxon>
        <taxon>Bacillati</taxon>
        <taxon>Actinomycetota</taxon>
        <taxon>Actinomycetes</taxon>
        <taxon>Mycobacteriales</taxon>
        <taxon>Nocardiaceae</taxon>
        <taxon>Rhodococcus</taxon>
    </lineage>
</organism>
<protein>
    <recommendedName>
        <fullName evidence="1">DNA-directed DNA polymerase</fullName>
        <ecNumber evidence="1">2.7.7.7</ecNumber>
    </recommendedName>
</protein>
<evidence type="ECO:0000256" key="3">
    <source>
        <dbReference type="ARBA" id="ARBA00049244"/>
    </source>
</evidence>
<sequence length="514" mass="55442">MRVVMVPDADGGATTIRTDPAGVPLESPRHHSNAAGAVRDIEAAGHPRWIWTGTAAVYPSLLRAGIRVGRCHDLALTHAILSMRDGVPAPPAEEPLTDDRLGLFDTTPVADPEQVVADFAAQRKTIGTDSRLDLLVAAESAGALAAAEMGFDGLPFSAPAHEAFLEAALGPRPVGYDLPQRIQTVSGEIGAAFGRSINPASHVEVVDAFRREGIELVSTRKHLLREIDHPAVPLLLRHRDLSKLFSTNGWQWLDSWVRDNRFRPVYVPGGVVSGRWASRGGGALQIPKPLRSSVIADPGHTFVIADAGQLEPRILAAMSGDPRMVAAAGADDLYAPVAAETFDGDRAKAKVAILGVLYGATAGEARSLLTLLRTRFPVAVEYVEKAARAGERGEVVRSWLGRACPPPASDFWSHGDARSRGRFTRNFVVQATAAEWALCVLADLRRRLADDSDSELVFFQHDEVMVHTRNPETATRHVLGAVDVATRLLFGDTRVRFPMDVAVRDCYGESSIES</sequence>
<reference evidence="6 7" key="1">
    <citation type="submission" date="2017-05" db="EMBL/GenBank/DDBJ databases">
        <title>Isolation of Rhodococcus sp. S2-17 biodegrading of BP-3.</title>
        <authorList>
            <person name="Lee Y."/>
            <person name="Kim K.H."/>
            <person name="Chun B.H."/>
            <person name="Jung H.S."/>
            <person name="Jeon C.O."/>
        </authorList>
    </citation>
    <scope>NUCLEOTIDE SEQUENCE [LARGE SCALE GENOMIC DNA]</scope>
    <source>
        <strain evidence="6 7">S2-17</strain>
    </source>
</reference>